<evidence type="ECO:0000256" key="1">
    <source>
        <dbReference type="ARBA" id="ARBA00004173"/>
    </source>
</evidence>
<name>A0A8J6FH79_ELECQ</name>
<dbReference type="OrthoDB" id="10249237at2759"/>
<proteinExistence type="inferred from homology"/>
<keyword evidence="3" id="KW-0809">Transit peptide</keyword>
<protein>
    <recommendedName>
        <fullName evidence="7">Large ribosomal subunit protein mL52</fullName>
    </recommendedName>
    <alternativeName>
        <fullName evidence="8">39S ribosomal protein L52, mitochondrial</fullName>
    </alternativeName>
</protein>
<evidence type="ECO:0000256" key="5">
    <source>
        <dbReference type="ARBA" id="ARBA00023128"/>
    </source>
</evidence>
<comment type="similarity">
    <text evidence="2">Belongs to the mitochondrion-specific ribosomal protein mL52 family.</text>
</comment>
<evidence type="ECO:0000256" key="3">
    <source>
        <dbReference type="ARBA" id="ARBA00022946"/>
    </source>
</evidence>
<sequence>MGASAALIQADLRLVLCTPHPIGVTLQIPCPNPVKYKSEYSCFACLFSAARLQSGVLHSFVRCPLKRSLHSCPSLCAAQNWRIKHGFARSDSEYGPLTDLPDWSFADGRPGQPWKGQTRRKEENKEFASRIIRLNNEIDQGMKKWTEKQEGLKERQLLKEKNQLKSKAIFKKSSKS</sequence>
<organism evidence="9 10">
    <name type="scientific">Eleutherodactylus coqui</name>
    <name type="common">Puerto Rican coqui</name>
    <dbReference type="NCBI Taxonomy" id="57060"/>
    <lineage>
        <taxon>Eukaryota</taxon>
        <taxon>Metazoa</taxon>
        <taxon>Chordata</taxon>
        <taxon>Craniata</taxon>
        <taxon>Vertebrata</taxon>
        <taxon>Euteleostomi</taxon>
        <taxon>Amphibia</taxon>
        <taxon>Batrachia</taxon>
        <taxon>Anura</taxon>
        <taxon>Neobatrachia</taxon>
        <taxon>Hyloidea</taxon>
        <taxon>Eleutherodactylidae</taxon>
        <taxon>Eleutherodactylinae</taxon>
        <taxon>Eleutherodactylus</taxon>
        <taxon>Eleutherodactylus</taxon>
    </lineage>
</organism>
<keyword evidence="4" id="KW-0689">Ribosomal protein</keyword>
<dbReference type="InterPro" id="IPR034596">
    <property type="entry name" value="Ribosomal_mL52"/>
</dbReference>
<comment type="caution">
    <text evidence="9">The sequence shown here is derived from an EMBL/GenBank/DDBJ whole genome shotgun (WGS) entry which is preliminary data.</text>
</comment>
<evidence type="ECO:0000256" key="4">
    <source>
        <dbReference type="ARBA" id="ARBA00022980"/>
    </source>
</evidence>
<evidence type="ECO:0000256" key="7">
    <source>
        <dbReference type="ARBA" id="ARBA00035181"/>
    </source>
</evidence>
<dbReference type="AlphaFoldDB" id="A0A8J6FH79"/>
<dbReference type="GO" id="GO:0003735">
    <property type="term" value="F:structural constituent of ribosome"/>
    <property type="evidence" value="ECO:0007669"/>
    <property type="project" value="InterPro"/>
</dbReference>
<evidence type="ECO:0000256" key="6">
    <source>
        <dbReference type="ARBA" id="ARBA00023274"/>
    </source>
</evidence>
<keyword evidence="10" id="KW-1185">Reference proteome</keyword>
<accession>A0A8J6FH79</accession>
<keyword evidence="5" id="KW-0496">Mitochondrion</keyword>
<reference evidence="9" key="1">
    <citation type="thesis" date="2020" institute="ProQuest LLC" country="789 East Eisenhower Parkway, Ann Arbor, MI, USA">
        <title>Comparative Genomics and Chromosome Evolution.</title>
        <authorList>
            <person name="Mudd A.B."/>
        </authorList>
    </citation>
    <scope>NUCLEOTIDE SEQUENCE</scope>
    <source>
        <strain evidence="9">HN-11 Male</strain>
        <tissue evidence="9">Kidney and liver</tissue>
    </source>
</reference>
<dbReference type="EMBL" id="WNTK01000003">
    <property type="protein sequence ID" value="KAG9486955.1"/>
    <property type="molecule type" value="Genomic_DNA"/>
</dbReference>
<dbReference type="GO" id="GO:0005762">
    <property type="term" value="C:mitochondrial large ribosomal subunit"/>
    <property type="evidence" value="ECO:0007669"/>
    <property type="project" value="InterPro"/>
</dbReference>
<evidence type="ECO:0000256" key="2">
    <source>
        <dbReference type="ARBA" id="ARBA00007232"/>
    </source>
</evidence>
<evidence type="ECO:0000313" key="9">
    <source>
        <dbReference type="EMBL" id="KAG9486955.1"/>
    </source>
</evidence>
<gene>
    <name evidence="9" type="ORF">GDO78_007031</name>
</gene>
<dbReference type="PANTHER" id="PTHR34090">
    <property type="entry name" value="39S RIBOSOMAL PROTEIN L52, MITOCHONDRIAL"/>
    <property type="match status" value="1"/>
</dbReference>
<dbReference type="GO" id="GO:0032543">
    <property type="term" value="P:mitochondrial translation"/>
    <property type="evidence" value="ECO:0007669"/>
    <property type="project" value="InterPro"/>
</dbReference>
<evidence type="ECO:0000313" key="10">
    <source>
        <dbReference type="Proteomes" id="UP000770717"/>
    </source>
</evidence>
<evidence type="ECO:0000256" key="8">
    <source>
        <dbReference type="ARBA" id="ARBA00035425"/>
    </source>
</evidence>
<dbReference type="Pfam" id="PF18699">
    <property type="entry name" value="MRPL52"/>
    <property type="match status" value="1"/>
</dbReference>
<keyword evidence="6" id="KW-0687">Ribonucleoprotein</keyword>
<dbReference type="Proteomes" id="UP000770717">
    <property type="component" value="Unassembled WGS sequence"/>
</dbReference>
<comment type="subcellular location">
    <subcellularLocation>
        <location evidence="1">Mitochondrion</location>
    </subcellularLocation>
</comment>
<dbReference type="PANTHER" id="PTHR34090:SF1">
    <property type="entry name" value="LARGE RIBOSOMAL SUBUNIT PROTEIN ML52"/>
    <property type="match status" value="1"/>
</dbReference>